<dbReference type="EMBL" id="CP001870">
    <property type="protein sequence ID" value="AFK20992.1"/>
    <property type="molecule type" value="Genomic_DNA"/>
</dbReference>
<geneLocation type="plasmid" evidence="1 2">
    <name>pHM300</name>
</geneLocation>
<organism evidence="1 2">
    <name type="scientific">Haloferax mediterranei (strain ATCC 33500 / DSM 1411 / JCM 8866 / NBRC 14739 / NCIMB 2177 / R-4)</name>
    <name type="common">Halobacterium mediterranei</name>
    <dbReference type="NCBI Taxonomy" id="523841"/>
    <lineage>
        <taxon>Archaea</taxon>
        <taxon>Methanobacteriati</taxon>
        <taxon>Methanobacteriota</taxon>
        <taxon>Stenosarchaea group</taxon>
        <taxon>Halobacteria</taxon>
        <taxon>Halobacteriales</taxon>
        <taxon>Haloferacaceae</taxon>
        <taxon>Haloferax</taxon>
    </lineage>
</organism>
<dbReference type="AlphaFoldDB" id="I3R9T2"/>
<name>I3R9T2_HALMT</name>
<accession>I3R9T2</accession>
<dbReference type="Proteomes" id="UP000006469">
    <property type="component" value="Plasmid pHM300"/>
</dbReference>
<dbReference type="KEGG" id="hme:HFX_5158"/>
<evidence type="ECO:0000313" key="1">
    <source>
        <dbReference type="EMBL" id="AFK20992.1"/>
    </source>
</evidence>
<evidence type="ECO:0000313" key="2">
    <source>
        <dbReference type="Proteomes" id="UP000006469"/>
    </source>
</evidence>
<gene>
    <name evidence="1" type="ordered locus">HFX_5158</name>
</gene>
<reference evidence="1 2" key="1">
    <citation type="journal article" date="2012" name="J. Bacteriol.">
        <title>Complete genome sequence of the metabolically versatile halophilic archaeon Haloferax mediterranei, a poly(3-hydroxybutyrate-co-3-hydroxyvalerate) producer.</title>
        <authorList>
            <person name="Han J."/>
            <person name="Zhang F."/>
            <person name="Hou J."/>
            <person name="Liu X."/>
            <person name="Li M."/>
            <person name="Liu H."/>
            <person name="Cai L."/>
            <person name="Zhang B."/>
            <person name="Chen Y."/>
            <person name="Zhou J."/>
            <person name="Hu S."/>
            <person name="Xiang H."/>
        </authorList>
    </citation>
    <scope>NUCLEOTIDE SEQUENCE [LARGE SCALE GENOMIC DNA]</scope>
    <source>
        <strain evidence="2">ATCC 33500 / DSM 1411 / JCM 8866 / NBRC 14739 / NCIMB 2177 / R-4</strain>
        <plasmid evidence="2">pHM300</plasmid>
    </source>
</reference>
<dbReference type="HOGENOM" id="CLU_2645768_0_0_2"/>
<protein>
    <submittedName>
        <fullName evidence="1">Uncharacterized protein</fullName>
    </submittedName>
</protein>
<proteinExistence type="predicted"/>
<sequence>MYGEGWYQGGGATVRVCASGDCGGDCSDTVFSFGRDGILRTAFSSNSGRMIMGESRPNCSSQYNRFYGLFALFQSD</sequence>
<keyword evidence="1" id="KW-0614">Plasmid</keyword>